<organism evidence="2">
    <name type="scientific">Prorocentrum micans</name>
    <name type="common">Red tide dinoflagellate</name>
    <dbReference type="NCBI Taxonomy" id="2945"/>
    <lineage>
        <taxon>Eukaryota</taxon>
        <taxon>Sar</taxon>
        <taxon>Alveolata</taxon>
        <taxon>Dinophyceae</taxon>
        <taxon>Prorocentrales</taxon>
        <taxon>Prorocentraceae</taxon>
        <taxon>Prorocentrum</taxon>
    </lineage>
</organism>
<feature type="region of interest" description="Disordered" evidence="1">
    <location>
        <begin position="245"/>
        <end position="270"/>
    </location>
</feature>
<dbReference type="InterPro" id="IPR036465">
    <property type="entry name" value="vWFA_dom_sf"/>
</dbReference>
<sequence>MDQYRKKYKWILEKGTSEKDKALEKKKEETDDERILDLALIMDLTSSMGPYIEISKDTLKKVIEDTMINYPDLEVRVAFVGYRDFCDTKNIFYIHDFTFDLDHMKETIGKQQAIGGGDSPEDVQGGLRQVLDLSFRENSIKLAYFIADAPCHGSKYHTGHDGNPQGNPHGLVLEELVREFSDREIDLSCYKLTDQTETMFKIMEKSYNEGKYKGDFQFVDLRREVQKAQTDRSMVDAGGLRSSAMKGSYAAQTSSDMLSRMTKHSKRKGW</sequence>
<name>A0A7S2X3P8_PROMC</name>
<dbReference type="PANTHER" id="PTHR47763">
    <property type="entry name" value="ALPHA-PROTEIN KINASE VWKA"/>
    <property type="match status" value="1"/>
</dbReference>
<accession>A0A7S2X3P8</accession>
<gene>
    <name evidence="2" type="ORF">PMIC02512_LOCUS46</name>
</gene>
<evidence type="ECO:0000313" key="2">
    <source>
        <dbReference type="EMBL" id="CAD9722707.1"/>
    </source>
</evidence>
<dbReference type="AlphaFoldDB" id="A0A7S2X3P8"/>
<dbReference type="InterPro" id="IPR052969">
    <property type="entry name" value="Thr-specific_kinase-like"/>
</dbReference>
<proteinExistence type="predicted"/>
<dbReference type="EMBL" id="HBHN01000142">
    <property type="protein sequence ID" value="CAD9722707.1"/>
    <property type="molecule type" value="Transcribed_RNA"/>
</dbReference>
<dbReference type="Gene3D" id="3.40.50.410">
    <property type="entry name" value="von Willebrand factor, type A domain"/>
    <property type="match status" value="1"/>
</dbReference>
<protein>
    <recommendedName>
        <fullName evidence="3">VWFA domain-containing protein</fullName>
    </recommendedName>
</protein>
<dbReference type="SUPFAM" id="SSF53300">
    <property type="entry name" value="vWA-like"/>
    <property type="match status" value="1"/>
</dbReference>
<feature type="compositionally biased region" description="Basic residues" evidence="1">
    <location>
        <begin position="261"/>
        <end position="270"/>
    </location>
</feature>
<evidence type="ECO:0000256" key="1">
    <source>
        <dbReference type="SAM" id="MobiDB-lite"/>
    </source>
</evidence>
<reference evidence="2" key="1">
    <citation type="submission" date="2021-01" db="EMBL/GenBank/DDBJ databases">
        <authorList>
            <person name="Corre E."/>
            <person name="Pelletier E."/>
            <person name="Niang G."/>
            <person name="Scheremetjew M."/>
            <person name="Finn R."/>
            <person name="Kale V."/>
            <person name="Holt S."/>
            <person name="Cochrane G."/>
            <person name="Meng A."/>
            <person name="Brown T."/>
            <person name="Cohen L."/>
        </authorList>
    </citation>
    <scope>NUCLEOTIDE SEQUENCE</scope>
    <source>
        <strain evidence="2">CCCM 845</strain>
    </source>
</reference>
<evidence type="ECO:0008006" key="3">
    <source>
        <dbReference type="Google" id="ProtNLM"/>
    </source>
</evidence>